<gene>
    <name evidence="2" type="ORF">IEN85_03700</name>
</gene>
<dbReference type="AlphaFoldDB" id="A0A927F7E1"/>
<proteinExistence type="predicted"/>
<dbReference type="InterPro" id="IPR037523">
    <property type="entry name" value="VOC_core"/>
</dbReference>
<protein>
    <submittedName>
        <fullName evidence="2">VOC family protein</fullName>
    </submittedName>
</protein>
<accession>A0A927F7E1</accession>
<evidence type="ECO:0000313" key="2">
    <source>
        <dbReference type="EMBL" id="MBD5778581.1"/>
    </source>
</evidence>
<dbReference type="EMBL" id="JACYFG010000006">
    <property type="protein sequence ID" value="MBD5778581.1"/>
    <property type="molecule type" value="Genomic_DNA"/>
</dbReference>
<evidence type="ECO:0000313" key="3">
    <source>
        <dbReference type="Proteomes" id="UP000622317"/>
    </source>
</evidence>
<keyword evidence="3" id="KW-1185">Reference proteome</keyword>
<dbReference type="PROSITE" id="PS51819">
    <property type="entry name" value="VOC"/>
    <property type="match status" value="1"/>
</dbReference>
<name>A0A927F7E1_9BACT</name>
<sequence>MKIEHFAINVSDPNAFADWYVKNCGMSVARKLEKAPFTHFLADSSGSVMVEVYNNPVDQVPDYASMNPLILHLAFVSKDPDADRSRLEAAGASFVVDETTPLGDRLVMLRDPWGFAIQLCQRGTPML</sequence>
<evidence type="ECO:0000259" key="1">
    <source>
        <dbReference type="PROSITE" id="PS51819"/>
    </source>
</evidence>
<dbReference type="Proteomes" id="UP000622317">
    <property type="component" value="Unassembled WGS sequence"/>
</dbReference>
<feature type="domain" description="VOC" evidence="1">
    <location>
        <begin position="2"/>
        <end position="122"/>
    </location>
</feature>
<dbReference type="SUPFAM" id="SSF54593">
    <property type="entry name" value="Glyoxalase/Bleomycin resistance protein/Dihydroxybiphenyl dioxygenase"/>
    <property type="match status" value="1"/>
</dbReference>
<dbReference type="RefSeq" id="WP_191615716.1">
    <property type="nucleotide sequence ID" value="NZ_JACYFG010000006.1"/>
</dbReference>
<dbReference type="CDD" id="cd06587">
    <property type="entry name" value="VOC"/>
    <property type="match status" value="1"/>
</dbReference>
<organism evidence="2 3">
    <name type="scientific">Pelagicoccus enzymogenes</name>
    <dbReference type="NCBI Taxonomy" id="2773457"/>
    <lineage>
        <taxon>Bacteria</taxon>
        <taxon>Pseudomonadati</taxon>
        <taxon>Verrucomicrobiota</taxon>
        <taxon>Opitutia</taxon>
        <taxon>Puniceicoccales</taxon>
        <taxon>Pelagicoccaceae</taxon>
        <taxon>Pelagicoccus</taxon>
    </lineage>
</organism>
<dbReference type="InterPro" id="IPR029068">
    <property type="entry name" value="Glyas_Bleomycin-R_OHBP_Dase"/>
</dbReference>
<dbReference type="Pfam" id="PF00903">
    <property type="entry name" value="Glyoxalase"/>
    <property type="match status" value="1"/>
</dbReference>
<dbReference type="InterPro" id="IPR004360">
    <property type="entry name" value="Glyas_Fos-R_dOase_dom"/>
</dbReference>
<reference evidence="2" key="1">
    <citation type="submission" date="2020-09" db="EMBL/GenBank/DDBJ databases">
        <title>Pelagicoccus enzymogenes sp. nov. with an EPS production, isolated from marine sediment.</title>
        <authorList>
            <person name="Feng X."/>
        </authorList>
    </citation>
    <scope>NUCLEOTIDE SEQUENCE</scope>
    <source>
        <strain evidence="2">NFK12</strain>
    </source>
</reference>
<dbReference type="Gene3D" id="3.10.180.10">
    <property type="entry name" value="2,3-Dihydroxybiphenyl 1,2-Dioxygenase, domain 1"/>
    <property type="match status" value="1"/>
</dbReference>
<comment type="caution">
    <text evidence="2">The sequence shown here is derived from an EMBL/GenBank/DDBJ whole genome shotgun (WGS) entry which is preliminary data.</text>
</comment>